<dbReference type="AlphaFoldDB" id="A0A3N4ISK1"/>
<dbReference type="STRING" id="1336337.A0A3N4ISK1"/>
<proteinExistence type="predicted"/>
<evidence type="ECO:0000313" key="1">
    <source>
        <dbReference type="EMBL" id="RPA88909.1"/>
    </source>
</evidence>
<sequence length="266" mass="28359">MAIDAVLTVPVVPSSSYTAPRMTQVVLAQVTSTPPVQPVAPVPACPVYGPSTTPLTLRTSNIAPVAPVSSSSSPVAATSSDDKLFTVVSSQKGRCSAPWPGPTVTAHKHHVAIHFKKRGTKTLLPAGINMEMIKNTLNTVFVAQGSDAHFGSHTTHRTTVDLFLDLVQHSAASIWDIVPHLEVTAMGLGLNGFSFCQDTKKVKILISQLPLSSAGVRSSWGVSDWQGDAAFDDMIRDLEVTNPGFNIVGRPHWIGSLAGHKQYKHN</sequence>
<keyword evidence="2" id="KW-1185">Reference proteome</keyword>
<protein>
    <submittedName>
        <fullName evidence="1">Uncharacterized protein</fullName>
    </submittedName>
</protein>
<evidence type="ECO:0000313" key="2">
    <source>
        <dbReference type="Proteomes" id="UP000276215"/>
    </source>
</evidence>
<dbReference type="EMBL" id="ML120640">
    <property type="protein sequence ID" value="RPA88909.1"/>
    <property type="molecule type" value="Genomic_DNA"/>
</dbReference>
<gene>
    <name evidence="1" type="ORF">L873DRAFT_1796415</name>
</gene>
<organism evidence="1 2">
    <name type="scientific">Choiromyces venosus 120613-1</name>
    <dbReference type="NCBI Taxonomy" id="1336337"/>
    <lineage>
        <taxon>Eukaryota</taxon>
        <taxon>Fungi</taxon>
        <taxon>Dikarya</taxon>
        <taxon>Ascomycota</taxon>
        <taxon>Pezizomycotina</taxon>
        <taxon>Pezizomycetes</taxon>
        <taxon>Pezizales</taxon>
        <taxon>Tuberaceae</taxon>
        <taxon>Choiromyces</taxon>
    </lineage>
</organism>
<reference evidence="1 2" key="1">
    <citation type="journal article" date="2018" name="Nat. Ecol. Evol.">
        <title>Pezizomycetes genomes reveal the molecular basis of ectomycorrhizal truffle lifestyle.</title>
        <authorList>
            <person name="Murat C."/>
            <person name="Payen T."/>
            <person name="Noel B."/>
            <person name="Kuo A."/>
            <person name="Morin E."/>
            <person name="Chen J."/>
            <person name="Kohler A."/>
            <person name="Krizsan K."/>
            <person name="Balestrini R."/>
            <person name="Da Silva C."/>
            <person name="Montanini B."/>
            <person name="Hainaut M."/>
            <person name="Levati E."/>
            <person name="Barry K.W."/>
            <person name="Belfiori B."/>
            <person name="Cichocki N."/>
            <person name="Clum A."/>
            <person name="Dockter R.B."/>
            <person name="Fauchery L."/>
            <person name="Guy J."/>
            <person name="Iotti M."/>
            <person name="Le Tacon F."/>
            <person name="Lindquist E.A."/>
            <person name="Lipzen A."/>
            <person name="Malagnac F."/>
            <person name="Mello A."/>
            <person name="Molinier V."/>
            <person name="Miyauchi S."/>
            <person name="Poulain J."/>
            <person name="Riccioni C."/>
            <person name="Rubini A."/>
            <person name="Sitrit Y."/>
            <person name="Splivallo R."/>
            <person name="Traeger S."/>
            <person name="Wang M."/>
            <person name="Zifcakova L."/>
            <person name="Wipf D."/>
            <person name="Zambonelli A."/>
            <person name="Paolocci F."/>
            <person name="Nowrousian M."/>
            <person name="Ottonello S."/>
            <person name="Baldrian P."/>
            <person name="Spatafora J.W."/>
            <person name="Henrissat B."/>
            <person name="Nagy L.G."/>
            <person name="Aury J.M."/>
            <person name="Wincker P."/>
            <person name="Grigoriev I.V."/>
            <person name="Bonfante P."/>
            <person name="Martin F.M."/>
        </authorList>
    </citation>
    <scope>NUCLEOTIDE SEQUENCE [LARGE SCALE GENOMIC DNA]</scope>
    <source>
        <strain evidence="1 2">120613-1</strain>
    </source>
</reference>
<dbReference type="Proteomes" id="UP000276215">
    <property type="component" value="Unassembled WGS sequence"/>
</dbReference>
<accession>A0A3N4ISK1</accession>
<name>A0A3N4ISK1_9PEZI</name>